<dbReference type="SMART" id="SM00542">
    <property type="entry name" value="FYRC"/>
    <property type="match status" value="1"/>
</dbReference>
<evidence type="ECO:0000259" key="4">
    <source>
        <dbReference type="Pfam" id="PF24237"/>
    </source>
</evidence>
<organism evidence="5">
    <name type="scientific">Culex pipiens</name>
    <name type="common">House mosquito</name>
    <dbReference type="NCBI Taxonomy" id="7175"/>
    <lineage>
        <taxon>Eukaryota</taxon>
        <taxon>Metazoa</taxon>
        <taxon>Ecdysozoa</taxon>
        <taxon>Arthropoda</taxon>
        <taxon>Hexapoda</taxon>
        <taxon>Insecta</taxon>
        <taxon>Pterygota</taxon>
        <taxon>Neoptera</taxon>
        <taxon>Endopterygota</taxon>
        <taxon>Diptera</taxon>
        <taxon>Nematocera</taxon>
        <taxon>Culicoidea</taxon>
        <taxon>Culicidae</taxon>
        <taxon>Culicinae</taxon>
        <taxon>Culicini</taxon>
        <taxon>Culex</taxon>
        <taxon>Culex</taxon>
    </lineage>
</organism>
<comment type="subcellular location">
    <subcellularLocation>
        <location evidence="1">Nucleus</location>
    </subcellularLocation>
</comment>
<feature type="region of interest" description="Disordered" evidence="3">
    <location>
        <begin position="144"/>
        <end position="205"/>
    </location>
</feature>
<dbReference type="Pfam" id="PF05965">
    <property type="entry name" value="FYRC"/>
    <property type="match status" value="1"/>
</dbReference>
<keyword evidence="2" id="KW-0539">Nucleus</keyword>
<dbReference type="PROSITE" id="PS51542">
    <property type="entry name" value="FYRN"/>
    <property type="match status" value="1"/>
</dbReference>
<dbReference type="InterPro" id="IPR003888">
    <property type="entry name" value="FYrich_N"/>
</dbReference>
<dbReference type="AlphaFoldDB" id="A0A8D8NVK2"/>
<evidence type="ECO:0000256" key="2">
    <source>
        <dbReference type="ARBA" id="ARBA00023242"/>
    </source>
</evidence>
<dbReference type="Pfam" id="PF24237">
    <property type="entry name" value="INO80E"/>
    <property type="match status" value="1"/>
</dbReference>
<proteinExistence type="predicted"/>
<feature type="compositionally biased region" description="Low complexity" evidence="3">
    <location>
        <begin position="192"/>
        <end position="204"/>
    </location>
</feature>
<sequence length="414" mass="46076">MKTLALTAANQRRDYVFFAALRKSHLPRGLLLRRFVLVIYLEGGVVVAMQNPTTSGANHPTTVAVRDPASNARYRRKYCKLKRYIKDLLFENASLCDHVAQVQEHILLVKEERRYLLKKLLEHENEMETQLGRPCSKLNELIANSLPPKRQYKKRNSAATATPEGGATGKPEANTTATATTPKGKPRKPRVNAATAKKNSNNNSVQHSISLISQTMGHPTYPITVAGFTIYNLGEITPERTAYNSDYTIYPVGYTVARPFGHLKDPTKKCIYTCRVLDNGPSPRFEIIPEHDPELTIAGNSTDACHATLLQCINASLNCRGIDGRPSGDWFFGLSHPTISSLIQSFPASKKCVGYRGIKKENFANMDKENDPTLNYDALQRHIALSAYHTVPEIKEEPPDELLDHSDGNSFSLS</sequence>
<dbReference type="InterPro" id="IPR056515">
    <property type="entry name" value="INO80E_N"/>
</dbReference>
<dbReference type="PROSITE" id="PS51543">
    <property type="entry name" value="FYRC"/>
    <property type="match status" value="1"/>
</dbReference>
<dbReference type="InterPro" id="IPR040092">
    <property type="entry name" value="TBRG1"/>
</dbReference>
<dbReference type="PANTHER" id="PTHR22715:SF0">
    <property type="entry name" value="TRANSFORMING GROWTH FACTOR BETA REGULATOR 1"/>
    <property type="match status" value="1"/>
</dbReference>
<dbReference type="Pfam" id="PF05964">
    <property type="entry name" value="FYRN"/>
    <property type="match status" value="1"/>
</dbReference>
<evidence type="ECO:0000256" key="3">
    <source>
        <dbReference type="SAM" id="MobiDB-lite"/>
    </source>
</evidence>
<name>A0A8D8NVK2_CULPI</name>
<protein>
    <submittedName>
        <fullName evidence="5">Transforming growth factor beta regulator 1</fullName>
    </submittedName>
</protein>
<dbReference type="EMBL" id="HBUE01195838">
    <property type="protein sequence ID" value="CAG6527615.1"/>
    <property type="molecule type" value="Transcribed_RNA"/>
</dbReference>
<feature type="domain" description="INO80 complex subunit E N-terminal" evidence="4">
    <location>
        <begin position="74"/>
        <end position="120"/>
    </location>
</feature>
<evidence type="ECO:0000256" key="1">
    <source>
        <dbReference type="ARBA" id="ARBA00004123"/>
    </source>
</evidence>
<dbReference type="GO" id="GO:0005634">
    <property type="term" value="C:nucleus"/>
    <property type="evidence" value="ECO:0007669"/>
    <property type="project" value="UniProtKB-SubCell"/>
</dbReference>
<feature type="compositionally biased region" description="Low complexity" evidence="3">
    <location>
        <begin position="158"/>
        <end position="183"/>
    </location>
</feature>
<evidence type="ECO:0000313" key="5">
    <source>
        <dbReference type="EMBL" id="CAG6579337.1"/>
    </source>
</evidence>
<dbReference type="SMART" id="SM00541">
    <property type="entry name" value="FYRN"/>
    <property type="match status" value="1"/>
</dbReference>
<dbReference type="EMBL" id="HBUE01301836">
    <property type="protein sequence ID" value="CAG6579337.1"/>
    <property type="molecule type" value="Transcribed_RNA"/>
</dbReference>
<reference evidence="5" key="1">
    <citation type="submission" date="2021-05" db="EMBL/GenBank/DDBJ databases">
        <authorList>
            <person name="Alioto T."/>
            <person name="Alioto T."/>
            <person name="Gomez Garrido J."/>
        </authorList>
    </citation>
    <scope>NUCLEOTIDE SEQUENCE</scope>
</reference>
<dbReference type="InterPro" id="IPR003889">
    <property type="entry name" value="FYrich_C"/>
</dbReference>
<dbReference type="EMBL" id="HBUE01085838">
    <property type="protein sequence ID" value="CAG6479601.1"/>
    <property type="molecule type" value="Transcribed_RNA"/>
</dbReference>
<dbReference type="PANTHER" id="PTHR22715">
    <property type="entry name" value="TRANSFORMING GROWTH FACTOR BETA REGULATED GENE 1"/>
    <property type="match status" value="1"/>
</dbReference>
<dbReference type="GO" id="GO:0051726">
    <property type="term" value="P:regulation of cell cycle"/>
    <property type="evidence" value="ECO:0007669"/>
    <property type="project" value="TreeGrafter"/>
</dbReference>
<dbReference type="Gene3D" id="3.30.160.360">
    <property type="match status" value="1"/>
</dbReference>
<accession>A0A8D8NVK2</accession>